<reference evidence="3" key="1">
    <citation type="submission" date="2020-03" db="EMBL/GenBank/DDBJ databases">
        <title>Molecular networking-based the target discovery of potent antiproliferative macrolactams: 5/6/7/16 polycyclic ansamycins and glycosylated trienomycin from Streptomyces cacaoi subsp. asoensis.</title>
        <authorList>
            <person name="Liu L.-L."/>
        </authorList>
    </citation>
    <scope>NUCLEOTIDE SEQUENCE [LARGE SCALE GENOMIC DNA]</scope>
    <source>
        <strain evidence="3">H2S5</strain>
    </source>
</reference>
<accession>A0A6M4WH06</accession>
<dbReference type="Proteomes" id="UP000502665">
    <property type="component" value="Chromosome"/>
</dbReference>
<protein>
    <submittedName>
        <fullName evidence="3">IS5 family transposase</fullName>
    </submittedName>
</protein>
<sequence>MTNLVERLAPDELWALFQRVVPPAEVKRPQGGGRRRAGDREALAAIIFVATSGCTWRQLPPVFGPAWQTVYRRFTQWSQDRVWARLHRVVLDELGARGELDWSRCAIDSVSIRAVKGRLTGPNPTDRGKSGSKIHLLTDRNGLPLALGISGANMHDSQALEPLVRGIPPIRSRRGPRRRRPAKLHADKGYDHKHLRRWLRSRGIRHRIARKGIEPSQRLGRHRLVVERTVSWLGGCRRLHRRYERKPEHFLALVGIAAALICHRRLTT</sequence>
<gene>
    <name evidence="3" type="ORF">G9272_01250</name>
</gene>
<dbReference type="RefSeq" id="WP_171394775.1">
    <property type="nucleotide sequence ID" value="NZ_CP049838.1"/>
</dbReference>
<dbReference type="Pfam" id="PF13340">
    <property type="entry name" value="DUF4096"/>
    <property type="match status" value="1"/>
</dbReference>
<dbReference type="NCBIfam" id="NF033580">
    <property type="entry name" value="transpos_IS5_3"/>
    <property type="match status" value="1"/>
</dbReference>
<organism evidence="3 4">
    <name type="scientific">Streptomyces asoensis</name>
    <dbReference type="NCBI Taxonomy" id="249586"/>
    <lineage>
        <taxon>Bacteria</taxon>
        <taxon>Bacillati</taxon>
        <taxon>Actinomycetota</taxon>
        <taxon>Actinomycetes</taxon>
        <taxon>Kitasatosporales</taxon>
        <taxon>Streptomycetaceae</taxon>
        <taxon>Streptomyces</taxon>
    </lineage>
</organism>
<dbReference type="GO" id="GO:0004803">
    <property type="term" value="F:transposase activity"/>
    <property type="evidence" value="ECO:0007669"/>
    <property type="project" value="InterPro"/>
</dbReference>
<dbReference type="EMBL" id="CP049838">
    <property type="protein sequence ID" value="QJS99121.1"/>
    <property type="molecule type" value="Genomic_DNA"/>
</dbReference>
<feature type="domain" description="Insertion element IS402-like" evidence="2">
    <location>
        <begin position="11"/>
        <end position="87"/>
    </location>
</feature>
<evidence type="ECO:0000259" key="2">
    <source>
        <dbReference type="Pfam" id="PF13340"/>
    </source>
</evidence>
<dbReference type="AlphaFoldDB" id="A0A6M4WH06"/>
<dbReference type="InterPro" id="IPR002559">
    <property type="entry name" value="Transposase_11"/>
</dbReference>
<dbReference type="PANTHER" id="PTHR30007">
    <property type="entry name" value="PHP DOMAIN PROTEIN"/>
    <property type="match status" value="1"/>
</dbReference>
<dbReference type="GO" id="GO:0006313">
    <property type="term" value="P:DNA transposition"/>
    <property type="evidence" value="ECO:0007669"/>
    <property type="project" value="InterPro"/>
</dbReference>
<proteinExistence type="predicted"/>
<dbReference type="GO" id="GO:0003677">
    <property type="term" value="F:DNA binding"/>
    <property type="evidence" value="ECO:0007669"/>
    <property type="project" value="InterPro"/>
</dbReference>
<feature type="domain" description="Transposase IS4-like" evidence="1">
    <location>
        <begin position="105"/>
        <end position="261"/>
    </location>
</feature>
<evidence type="ECO:0000259" key="1">
    <source>
        <dbReference type="Pfam" id="PF01609"/>
    </source>
</evidence>
<keyword evidence="4" id="KW-1185">Reference proteome</keyword>
<evidence type="ECO:0000313" key="4">
    <source>
        <dbReference type="Proteomes" id="UP000502665"/>
    </source>
</evidence>
<dbReference type="InterPro" id="IPR025161">
    <property type="entry name" value="IS402-like_dom"/>
</dbReference>
<dbReference type="Pfam" id="PF01609">
    <property type="entry name" value="DDE_Tnp_1"/>
    <property type="match status" value="1"/>
</dbReference>
<dbReference type="PANTHER" id="PTHR30007:SF1">
    <property type="entry name" value="BLR1914 PROTEIN"/>
    <property type="match status" value="1"/>
</dbReference>
<evidence type="ECO:0000313" key="3">
    <source>
        <dbReference type="EMBL" id="QJS99121.1"/>
    </source>
</evidence>
<name>A0A6M4WH06_9ACTN</name>